<dbReference type="InterPro" id="IPR045210">
    <property type="entry name" value="RING-Ubox_PUB"/>
</dbReference>
<dbReference type="InterPro" id="IPR013083">
    <property type="entry name" value="Znf_RING/FYVE/PHD"/>
</dbReference>
<dbReference type="SMART" id="SM00504">
    <property type="entry name" value="Ubox"/>
    <property type="match status" value="1"/>
</dbReference>
<dbReference type="PROSITE" id="PS51698">
    <property type="entry name" value="U_BOX"/>
    <property type="match status" value="1"/>
</dbReference>
<sequence>MSNEVVGDGRRRATALQFLDLVRDFVLMSGRPIAGAGDVMQKDCTDLIRRIALLIHLAEEIMNFRRGGDNLAELNESGSSSSCSLDCLSEVVGAIQAAKRLLYAALTFSGNDDASAASTDGATKKLVYQFQYVTNRLQNALANLPYDHFCISDEVQEQVDLVRAQLRRAEKKYESMSELANKKLHSQGSVKWKVNNDVTSMSSVDYEVPESQHRPQNRDYQVGFDPEEPKASDLCMDECSSVVQSDMEDVQATKSQEEVEKSDEIMIPENFLCPISFELMVDPVIISTGQTYERSNIQRWIDKGNKTCPKTQEQLQALILTPNFLMKQLISEWCQEHNVKLEEGLTTRKIKKYRSFEDGSRKRVPVKTLVRHLSFGSAHEKKAAVTEIRKLTKSSSEHRVEIAEAGAIPQLVNLLTSEDVLTQENAISCILNLSLHEQNKRLVMLSGAVSYISQVLKFGSLEARECAAATLYSLSLADENKAVIGASGVIPGLLEILEIGSARGKKDAARALLNLCMYQGNKSRAVKAGIVRPLLKLLSDSDASMVDEALYIMSVLCVHPEAKAAMANANSLLVLTEVLKTGASRSKENAAAVMFVLCKGDLEKLSWLTKLGATIPLMILAENGTGRARRKATSLLEELRRS</sequence>
<proteinExistence type="predicted"/>
<keyword evidence="11" id="KW-1185">Reference proteome</keyword>
<dbReference type="Gene3D" id="3.30.40.10">
    <property type="entry name" value="Zinc/RING finger domain, C3HC4 (zinc finger)"/>
    <property type="match status" value="1"/>
</dbReference>
<dbReference type="PANTHER" id="PTHR23315">
    <property type="entry name" value="U BOX DOMAIN-CONTAINING"/>
    <property type="match status" value="1"/>
</dbReference>
<evidence type="ECO:0000256" key="2">
    <source>
        <dbReference type="ARBA" id="ARBA00003861"/>
    </source>
</evidence>
<keyword evidence="7" id="KW-0833">Ubl conjugation pathway</keyword>
<dbReference type="PROSITE" id="PS50176">
    <property type="entry name" value="ARM_REPEAT"/>
    <property type="match status" value="1"/>
</dbReference>
<dbReference type="SUPFAM" id="SSF48371">
    <property type="entry name" value="ARM repeat"/>
    <property type="match status" value="1"/>
</dbReference>
<reference evidence="12" key="1">
    <citation type="submission" date="2025-08" db="UniProtKB">
        <authorList>
            <consortium name="RefSeq"/>
        </authorList>
    </citation>
    <scope>IDENTIFICATION</scope>
    <source>
        <strain evidence="12">OHB3-1</strain>
    </source>
</reference>
<dbReference type="AlphaFoldDB" id="A0A6J1DFQ4"/>
<dbReference type="GeneID" id="111020079"/>
<dbReference type="FunFam" id="3.30.40.10:FF:000442">
    <property type="entry name" value="RING-type E3 ubiquitin transferase"/>
    <property type="match status" value="1"/>
</dbReference>
<dbReference type="Proteomes" id="UP000504603">
    <property type="component" value="Unplaced"/>
</dbReference>
<feature type="domain" description="U-box" evidence="10">
    <location>
        <begin position="266"/>
        <end position="340"/>
    </location>
</feature>
<dbReference type="InterPro" id="IPR000225">
    <property type="entry name" value="Armadillo"/>
</dbReference>
<dbReference type="GO" id="GO:0061630">
    <property type="term" value="F:ubiquitin protein ligase activity"/>
    <property type="evidence" value="ECO:0007669"/>
    <property type="project" value="UniProtKB-EC"/>
</dbReference>
<evidence type="ECO:0000313" key="12">
    <source>
        <dbReference type="RefSeq" id="XP_022152334.1"/>
    </source>
</evidence>
<evidence type="ECO:0000259" key="10">
    <source>
        <dbReference type="PROSITE" id="PS51698"/>
    </source>
</evidence>
<dbReference type="InterPro" id="IPR058678">
    <property type="entry name" value="ARM_PUB"/>
</dbReference>
<evidence type="ECO:0000256" key="8">
    <source>
        <dbReference type="PROSITE-ProRule" id="PRU00259"/>
    </source>
</evidence>
<accession>A0A6J1DFQ4</accession>
<comment type="catalytic activity">
    <reaction evidence="1">
        <text>S-ubiquitinyl-[E2 ubiquitin-conjugating enzyme]-L-cysteine + [acceptor protein]-L-lysine = [E2 ubiquitin-conjugating enzyme]-L-cysteine + N(6)-ubiquitinyl-[acceptor protein]-L-lysine.</text>
        <dbReference type="EC" id="2.3.2.27"/>
    </reaction>
</comment>
<dbReference type="InterPro" id="IPR057623">
    <property type="entry name" value="PUB12-19-like_N"/>
</dbReference>
<keyword evidence="5" id="KW-0808">Transferase</keyword>
<dbReference type="CDD" id="cd16664">
    <property type="entry name" value="RING-Ubox_PUB"/>
    <property type="match status" value="1"/>
</dbReference>
<evidence type="ECO:0000256" key="1">
    <source>
        <dbReference type="ARBA" id="ARBA00000900"/>
    </source>
</evidence>
<dbReference type="GO" id="GO:0016567">
    <property type="term" value="P:protein ubiquitination"/>
    <property type="evidence" value="ECO:0007669"/>
    <property type="project" value="UniProtKB-UniPathway"/>
</dbReference>
<evidence type="ECO:0000256" key="3">
    <source>
        <dbReference type="ARBA" id="ARBA00004906"/>
    </source>
</evidence>
<evidence type="ECO:0000256" key="4">
    <source>
        <dbReference type="ARBA" id="ARBA00012483"/>
    </source>
</evidence>
<feature type="coiled-coil region" evidence="9">
    <location>
        <begin position="152"/>
        <end position="179"/>
    </location>
</feature>
<dbReference type="EC" id="2.3.2.27" evidence="4"/>
<protein>
    <recommendedName>
        <fullName evidence="4">RING-type E3 ubiquitin transferase</fullName>
        <ecNumber evidence="4">2.3.2.27</ecNumber>
    </recommendedName>
</protein>
<dbReference type="Pfam" id="PF25368">
    <property type="entry name" value="PUB10_N"/>
    <property type="match status" value="1"/>
</dbReference>
<keyword evidence="9" id="KW-0175">Coiled coil</keyword>
<dbReference type="RefSeq" id="XP_022152334.1">
    <property type="nucleotide sequence ID" value="XM_022296642.1"/>
</dbReference>
<name>A0A6J1DFQ4_MOMCH</name>
<dbReference type="InterPro" id="IPR011989">
    <property type="entry name" value="ARM-like"/>
</dbReference>
<dbReference type="PANTHER" id="PTHR23315:SF52">
    <property type="entry name" value="U-BOX DOMAIN-CONTAINING PROTEIN 10"/>
    <property type="match status" value="1"/>
</dbReference>
<dbReference type="SUPFAM" id="SSF57850">
    <property type="entry name" value="RING/U-box"/>
    <property type="match status" value="1"/>
</dbReference>
<comment type="pathway">
    <text evidence="3">Protein modification; protein ubiquitination.</text>
</comment>
<dbReference type="Gene3D" id="1.25.10.10">
    <property type="entry name" value="Leucine-rich Repeat Variant"/>
    <property type="match status" value="2"/>
</dbReference>
<organism evidence="11 12">
    <name type="scientific">Momordica charantia</name>
    <name type="common">Bitter gourd</name>
    <name type="synonym">Balsam pear</name>
    <dbReference type="NCBI Taxonomy" id="3673"/>
    <lineage>
        <taxon>Eukaryota</taxon>
        <taxon>Viridiplantae</taxon>
        <taxon>Streptophyta</taxon>
        <taxon>Embryophyta</taxon>
        <taxon>Tracheophyta</taxon>
        <taxon>Spermatophyta</taxon>
        <taxon>Magnoliopsida</taxon>
        <taxon>eudicotyledons</taxon>
        <taxon>Gunneridae</taxon>
        <taxon>Pentapetalae</taxon>
        <taxon>rosids</taxon>
        <taxon>fabids</taxon>
        <taxon>Cucurbitales</taxon>
        <taxon>Cucurbitaceae</taxon>
        <taxon>Momordiceae</taxon>
        <taxon>Momordica</taxon>
    </lineage>
</organism>
<evidence type="ECO:0000256" key="7">
    <source>
        <dbReference type="ARBA" id="ARBA00022786"/>
    </source>
</evidence>
<comment type="function">
    <text evidence="2">Functions as an E3 ubiquitin ligase.</text>
</comment>
<evidence type="ECO:0000313" key="11">
    <source>
        <dbReference type="Proteomes" id="UP000504603"/>
    </source>
</evidence>
<evidence type="ECO:0000256" key="5">
    <source>
        <dbReference type="ARBA" id="ARBA00022679"/>
    </source>
</evidence>
<dbReference type="KEGG" id="mcha:111020079"/>
<evidence type="ECO:0000256" key="6">
    <source>
        <dbReference type="ARBA" id="ARBA00022737"/>
    </source>
</evidence>
<dbReference type="InterPro" id="IPR003613">
    <property type="entry name" value="Ubox_domain"/>
</dbReference>
<dbReference type="UniPathway" id="UPA00143"/>
<dbReference type="InterPro" id="IPR016024">
    <property type="entry name" value="ARM-type_fold"/>
</dbReference>
<dbReference type="FunFam" id="1.25.10.10:FF:000082">
    <property type="entry name" value="RING-type E3 ubiquitin transferase"/>
    <property type="match status" value="1"/>
</dbReference>
<dbReference type="OrthoDB" id="7537227at2759"/>
<evidence type="ECO:0000256" key="9">
    <source>
        <dbReference type="SAM" id="Coils"/>
    </source>
</evidence>
<feature type="repeat" description="ARM" evidence="8">
    <location>
        <begin position="406"/>
        <end position="448"/>
    </location>
</feature>
<dbReference type="SMART" id="SM00185">
    <property type="entry name" value="ARM"/>
    <property type="match status" value="5"/>
</dbReference>
<dbReference type="Pfam" id="PF25598">
    <property type="entry name" value="ARM_PUB"/>
    <property type="match status" value="1"/>
</dbReference>
<gene>
    <name evidence="12" type="primary">LOC111020079</name>
</gene>
<keyword evidence="6" id="KW-0677">Repeat</keyword>
<dbReference type="Pfam" id="PF04564">
    <property type="entry name" value="U-box"/>
    <property type="match status" value="1"/>
</dbReference>